<dbReference type="InterPro" id="IPR011604">
    <property type="entry name" value="PDDEXK-like_dom_sf"/>
</dbReference>
<reference evidence="16 17" key="1">
    <citation type="submission" date="2017-08" db="EMBL/GenBank/DDBJ databases">
        <title>Fine stratification of microbial communities through a metagenomic profile of the photic zone.</title>
        <authorList>
            <person name="Haro-Moreno J.M."/>
            <person name="Lopez-Perez M."/>
            <person name="De La Torre J."/>
            <person name="Picazo A."/>
            <person name="Camacho A."/>
            <person name="Rodriguez-Valera F."/>
        </authorList>
    </citation>
    <scope>NUCLEOTIDE SEQUENCE [LARGE SCALE GENOMIC DNA]</scope>
    <source>
        <strain evidence="16">MED-G24</strain>
    </source>
</reference>
<evidence type="ECO:0000259" key="15">
    <source>
        <dbReference type="PROSITE" id="PS51193"/>
    </source>
</evidence>
<dbReference type="SMART" id="SM00491">
    <property type="entry name" value="HELICc2"/>
    <property type="match status" value="1"/>
</dbReference>
<dbReference type="InterPro" id="IPR027417">
    <property type="entry name" value="P-loop_NTPase"/>
</dbReference>
<dbReference type="InterPro" id="IPR042493">
    <property type="entry name" value="XPD_DNA_FeS"/>
</dbReference>
<evidence type="ECO:0000256" key="14">
    <source>
        <dbReference type="SAM" id="MobiDB-lite"/>
    </source>
</evidence>
<organism evidence="16 17">
    <name type="scientific">OM182 bacterium MED-G24</name>
    <dbReference type="NCBI Taxonomy" id="1986255"/>
    <lineage>
        <taxon>Bacteria</taxon>
        <taxon>Pseudomonadati</taxon>
        <taxon>Pseudomonadota</taxon>
        <taxon>Gammaproteobacteria</taxon>
        <taxon>OMG group</taxon>
        <taxon>OM182 clade</taxon>
    </lineage>
</organism>
<gene>
    <name evidence="16" type="ORF">CNE99_09060</name>
</gene>
<evidence type="ECO:0000256" key="8">
    <source>
        <dbReference type="ARBA" id="ARBA00023004"/>
    </source>
</evidence>
<feature type="compositionally biased region" description="Basic residues" evidence="14">
    <location>
        <begin position="46"/>
        <end position="56"/>
    </location>
</feature>
<dbReference type="Proteomes" id="UP000219327">
    <property type="component" value="Unassembled WGS sequence"/>
</dbReference>
<evidence type="ECO:0000256" key="6">
    <source>
        <dbReference type="ARBA" id="ARBA00022806"/>
    </source>
</evidence>
<evidence type="ECO:0000256" key="13">
    <source>
        <dbReference type="ARBA" id="ARBA00038058"/>
    </source>
</evidence>
<evidence type="ECO:0000313" key="16">
    <source>
        <dbReference type="EMBL" id="PDH36814.1"/>
    </source>
</evidence>
<dbReference type="InterPro" id="IPR006554">
    <property type="entry name" value="Helicase-like_DEXD_c2"/>
</dbReference>
<dbReference type="Pfam" id="PF06733">
    <property type="entry name" value="DEAD_2"/>
    <property type="match status" value="1"/>
</dbReference>
<protein>
    <recommendedName>
        <fullName evidence="15">Helicase ATP-binding domain-containing protein</fullName>
    </recommendedName>
</protein>
<keyword evidence="5" id="KW-0378">Hydrolase</keyword>
<evidence type="ECO:0000256" key="10">
    <source>
        <dbReference type="ARBA" id="ARBA00023125"/>
    </source>
</evidence>
<keyword evidence="2" id="KW-0479">Metal-binding</keyword>
<dbReference type="InterPro" id="IPR006555">
    <property type="entry name" value="ATP-dep_Helicase_C"/>
</dbReference>
<evidence type="ECO:0000256" key="4">
    <source>
        <dbReference type="ARBA" id="ARBA00022763"/>
    </source>
</evidence>
<name>A0A2A5WKQ0_9GAMM</name>
<dbReference type="SMART" id="SM00488">
    <property type="entry name" value="DEXDc2"/>
    <property type="match status" value="1"/>
</dbReference>
<keyword evidence="6" id="KW-0347">Helicase</keyword>
<evidence type="ECO:0000313" key="17">
    <source>
        <dbReference type="Proteomes" id="UP000219327"/>
    </source>
</evidence>
<evidence type="ECO:0000256" key="12">
    <source>
        <dbReference type="ARBA" id="ARBA00023235"/>
    </source>
</evidence>
<keyword evidence="8" id="KW-0408">Iron</keyword>
<evidence type="ECO:0000256" key="2">
    <source>
        <dbReference type="ARBA" id="ARBA00022723"/>
    </source>
</evidence>
<dbReference type="Gene3D" id="1.10.30.20">
    <property type="entry name" value="Bacterial XPD DNA helicase, FeS cluster domain"/>
    <property type="match status" value="1"/>
</dbReference>
<evidence type="ECO:0000256" key="5">
    <source>
        <dbReference type="ARBA" id="ARBA00022801"/>
    </source>
</evidence>
<dbReference type="GO" id="GO:0051539">
    <property type="term" value="F:4 iron, 4 sulfur cluster binding"/>
    <property type="evidence" value="ECO:0007669"/>
    <property type="project" value="UniProtKB-KW"/>
</dbReference>
<evidence type="ECO:0000256" key="11">
    <source>
        <dbReference type="ARBA" id="ARBA00023204"/>
    </source>
</evidence>
<comment type="similarity">
    <text evidence="13">Belongs to the helicase family. DinG subfamily.</text>
</comment>
<sequence length="868" mass="97541">MTEATDATDAKTHPISVGQLVERCCMAGDLHATTGSRISGREGLRAHQRVQRRRKKTFGDDYQSEVRVSSGFCLFESDLELEDVRLDIRGRIDGLVTSGSDTAPELMIEELKTIRGSPHEIPETLRQSHWSQVMTYASLLLRESEGDGADLARYIDTVELRLCYFDLREGEEHVVMRSFSRRQLSLHLSELVKRYTDILRIDLDWCRHRNPQLRAMSFPLTQYRSGQYELSRVVYGVLRDQGTAYLQAPTGLGKTIGCLFPAIKALPYLPVDRVFFLTARQSGVANAERALAQLRSSDVPIRSLSITAREKVCLNPGAACDGDHCQFAKGYYSRRTEAINDLLATDRHIDPAKVEQAARTHQVCPFDLALDTARHMDVIVCDYNYVFDPVVHLRRFFGESSTDNQVLLIDEVHNLVERGREMFSATLGTAAMNRALSNGLSSPFQHSGGSFASRWRRLEPWLCQIVAEFNELRQQADVGNLDTRVTPDGLLSAVRNLCTNIEMLLSDDQEGSPLEGVPGEQDEALLTLYFDALRFLRTSEWFDDCYRTLVTQDESNEVSVSLMNVNPATMLASRLQQASAVVGFSATLSPQTYFQTMLGGATADWYRFSSPFPPSHQRVFIAPYISTGWRHRRASADKLVELIGRLVQAEPGNYLVCFPSYQYLEDIYNRYTIRNPTERVLRQYTDDDLTRQKAFLDAFDTSDSATGFAVLGGRFSEGVDLVGRRLIGVVVVGVGLPQIGPERDLIREHFDDEGMDGFSMAYQYPGFNRVLQGAGRVIRSEDDVGIVCLVDDRFTRRDYNNLMPTEWQTVTCRDEISLTQQVERFWELATSGAPCGSDDDHRGGDGRDHADDCADSVRADGKGRVGID</sequence>
<dbReference type="InterPro" id="IPR014013">
    <property type="entry name" value="Helic_SF1/SF2_ATP-bd_DinG/Rad3"/>
</dbReference>
<dbReference type="Pfam" id="PF13307">
    <property type="entry name" value="Helicase_C_2"/>
    <property type="match status" value="1"/>
</dbReference>
<dbReference type="InterPro" id="IPR010614">
    <property type="entry name" value="RAD3-like_helicase_DEAD"/>
</dbReference>
<keyword evidence="11" id="KW-0234">DNA repair</keyword>
<feature type="region of interest" description="Disordered" evidence="14">
    <location>
        <begin position="836"/>
        <end position="868"/>
    </location>
</feature>
<dbReference type="Gene3D" id="1.10.275.40">
    <property type="match status" value="1"/>
</dbReference>
<dbReference type="GO" id="GO:0003677">
    <property type="term" value="F:DNA binding"/>
    <property type="evidence" value="ECO:0007669"/>
    <property type="project" value="UniProtKB-KW"/>
</dbReference>
<feature type="domain" description="Helicase ATP-binding" evidence="15">
    <location>
        <begin position="213"/>
        <end position="479"/>
    </location>
</feature>
<keyword evidence="9" id="KW-0411">Iron-sulfur</keyword>
<dbReference type="PROSITE" id="PS51193">
    <property type="entry name" value="HELICASE_ATP_BIND_2"/>
    <property type="match status" value="1"/>
</dbReference>
<proteinExistence type="inferred from homology"/>
<evidence type="ECO:0000256" key="9">
    <source>
        <dbReference type="ARBA" id="ARBA00023014"/>
    </source>
</evidence>
<comment type="caution">
    <text evidence="16">The sequence shown here is derived from an EMBL/GenBank/DDBJ whole genome shotgun (WGS) entry which is preliminary data.</text>
</comment>
<keyword evidence="10" id="KW-0238">DNA-binding</keyword>
<evidence type="ECO:0000256" key="3">
    <source>
        <dbReference type="ARBA" id="ARBA00022741"/>
    </source>
</evidence>
<dbReference type="GO" id="GO:0005524">
    <property type="term" value="F:ATP binding"/>
    <property type="evidence" value="ECO:0007669"/>
    <property type="project" value="UniProtKB-KW"/>
</dbReference>
<keyword evidence="3" id="KW-0547">Nucleotide-binding</keyword>
<evidence type="ECO:0000256" key="1">
    <source>
        <dbReference type="ARBA" id="ARBA00022485"/>
    </source>
</evidence>
<evidence type="ECO:0000256" key="7">
    <source>
        <dbReference type="ARBA" id="ARBA00022840"/>
    </source>
</evidence>
<keyword evidence="1" id="KW-0004">4Fe-4S</keyword>
<dbReference type="InterPro" id="IPR045028">
    <property type="entry name" value="DinG/Rad3-like"/>
</dbReference>
<dbReference type="AlphaFoldDB" id="A0A2A5WKQ0"/>
<dbReference type="PANTHER" id="PTHR11472">
    <property type="entry name" value="DNA REPAIR DEAD HELICASE RAD3/XP-D SUBFAMILY MEMBER"/>
    <property type="match status" value="1"/>
</dbReference>
<keyword evidence="4" id="KW-0227">DNA damage</keyword>
<keyword evidence="7" id="KW-0067">ATP-binding</keyword>
<dbReference type="Gene3D" id="3.90.320.10">
    <property type="match status" value="1"/>
</dbReference>
<dbReference type="PANTHER" id="PTHR11472:SF34">
    <property type="entry name" value="REGULATOR OF TELOMERE ELONGATION HELICASE 1"/>
    <property type="match status" value="1"/>
</dbReference>
<feature type="region of interest" description="Disordered" evidence="14">
    <location>
        <begin position="36"/>
        <end position="56"/>
    </location>
</feature>
<dbReference type="Gene3D" id="3.40.50.300">
    <property type="entry name" value="P-loop containing nucleotide triphosphate hydrolases"/>
    <property type="match status" value="2"/>
</dbReference>
<keyword evidence="12" id="KW-0413">Isomerase</keyword>
<dbReference type="GO" id="GO:0006281">
    <property type="term" value="P:DNA repair"/>
    <property type="evidence" value="ECO:0007669"/>
    <property type="project" value="UniProtKB-KW"/>
</dbReference>
<dbReference type="SUPFAM" id="SSF52540">
    <property type="entry name" value="P-loop containing nucleoside triphosphate hydrolases"/>
    <property type="match status" value="1"/>
</dbReference>
<dbReference type="GO" id="GO:0046872">
    <property type="term" value="F:metal ion binding"/>
    <property type="evidence" value="ECO:0007669"/>
    <property type="project" value="UniProtKB-KW"/>
</dbReference>
<dbReference type="GO" id="GO:0003678">
    <property type="term" value="F:DNA helicase activity"/>
    <property type="evidence" value="ECO:0007669"/>
    <property type="project" value="InterPro"/>
</dbReference>
<dbReference type="EMBL" id="NTKD01000059">
    <property type="protein sequence ID" value="PDH36814.1"/>
    <property type="molecule type" value="Genomic_DNA"/>
</dbReference>
<feature type="compositionally biased region" description="Basic and acidic residues" evidence="14">
    <location>
        <begin position="838"/>
        <end position="868"/>
    </location>
</feature>
<accession>A0A2A5WKQ0</accession>
<dbReference type="GO" id="GO:0016818">
    <property type="term" value="F:hydrolase activity, acting on acid anhydrides, in phosphorus-containing anhydrides"/>
    <property type="evidence" value="ECO:0007669"/>
    <property type="project" value="InterPro"/>
</dbReference>